<evidence type="ECO:0000256" key="7">
    <source>
        <dbReference type="ARBA" id="ARBA00022833"/>
    </source>
</evidence>
<dbReference type="SUPFAM" id="SSF64438">
    <property type="entry name" value="CNF1/YfiH-like putative cysteine hydrolases"/>
    <property type="match status" value="1"/>
</dbReference>
<evidence type="ECO:0000313" key="12">
    <source>
        <dbReference type="EMBL" id="RZT01957.1"/>
    </source>
</evidence>
<comment type="similarity">
    <text evidence="3 11">Belongs to the purine nucleoside phosphorylase YfiH/LACC1 family.</text>
</comment>
<comment type="caution">
    <text evidence="12">The sequence shown here is derived from an EMBL/GenBank/DDBJ whole genome shotgun (WGS) entry which is preliminary data.</text>
</comment>
<evidence type="ECO:0000313" key="13">
    <source>
        <dbReference type="Proteomes" id="UP000292927"/>
    </source>
</evidence>
<dbReference type="InterPro" id="IPR003730">
    <property type="entry name" value="Cu_polyphenol_OxRdtase"/>
</dbReference>
<dbReference type="CDD" id="cd16833">
    <property type="entry name" value="YfiH"/>
    <property type="match status" value="1"/>
</dbReference>
<dbReference type="RefSeq" id="WP_130431919.1">
    <property type="nucleotide sequence ID" value="NZ_SGXF01000001.1"/>
</dbReference>
<evidence type="ECO:0000256" key="10">
    <source>
        <dbReference type="ARBA" id="ARBA00049893"/>
    </source>
</evidence>
<comment type="catalytic activity">
    <reaction evidence="1">
        <text>inosine + phosphate = alpha-D-ribose 1-phosphate + hypoxanthine</text>
        <dbReference type="Rhea" id="RHEA:27646"/>
        <dbReference type="ChEBI" id="CHEBI:17368"/>
        <dbReference type="ChEBI" id="CHEBI:17596"/>
        <dbReference type="ChEBI" id="CHEBI:43474"/>
        <dbReference type="ChEBI" id="CHEBI:57720"/>
        <dbReference type="EC" id="2.4.2.1"/>
    </reaction>
    <physiologicalReaction direction="left-to-right" evidence="1">
        <dbReference type="Rhea" id="RHEA:27647"/>
    </physiologicalReaction>
</comment>
<keyword evidence="7" id="KW-0862">Zinc</keyword>
<dbReference type="InterPro" id="IPR011324">
    <property type="entry name" value="Cytotoxic_necrot_fac-like_cat"/>
</dbReference>
<dbReference type="OrthoDB" id="4279at2"/>
<dbReference type="Pfam" id="PF02578">
    <property type="entry name" value="Cu-oxidase_4"/>
    <property type="match status" value="1"/>
</dbReference>
<comment type="function">
    <text evidence="2">Purine nucleoside enzyme that catalyzes the phosphorolysis of adenosine and inosine nucleosides, yielding D-ribose 1-phosphate and the respective free bases, adenine and hypoxanthine. Also catalyzes the phosphorolysis of S-methyl-5'-thioadenosine into adenine and S-methyl-5-thio-alpha-D-ribose 1-phosphate. Also has adenosine deaminase activity.</text>
</comment>
<reference evidence="12 13" key="1">
    <citation type="submission" date="2019-02" db="EMBL/GenBank/DDBJ databases">
        <title>Genomic Encyclopedia of Type Strains, Phase IV (KMG-IV): sequencing the most valuable type-strain genomes for metagenomic binning, comparative biology and taxonomic classification.</title>
        <authorList>
            <person name="Goeker M."/>
        </authorList>
    </citation>
    <scope>NUCLEOTIDE SEQUENCE [LARGE SCALE GENOMIC DNA]</scope>
    <source>
        <strain evidence="12 13">DSM 29486</strain>
    </source>
</reference>
<accession>A0A4V2F827</accession>
<dbReference type="NCBIfam" id="TIGR00726">
    <property type="entry name" value="peptidoglycan editing factor PgeF"/>
    <property type="match status" value="1"/>
</dbReference>
<protein>
    <recommendedName>
        <fullName evidence="11">Purine nucleoside phosphorylase</fullName>
    </recommendedName>
</protein>
<evidence type="ECO:0000256" key="5">
    <source>
        <dbReference type="ARBA" id="ARBA00022723"/>
    </source>
</evidence>
<dbReference type="Proteomes" id="UP000292927">
    <property type="component" value="Unassembled WGS sequence"/>
</dbReference>
<keyword evidence="13" id="KW-1185">Reference proteome</keyword>
<dbReference type="PANTHER" id="PTHR30616:SF2">
    <property type="entry name" value="PURINE NUCLEOSIDE PHOSPHORYLASE LACC1"/>
    <property type="match status" value="1"/>
</dbReference>
<organism evidence="12 13">
    <name type="scientific">Cuneatibacter caecimuris</name>
    <dbReference type="NCBI Taxonomy" id="1796618"/>
    <lineage>
        <taxon>Bacteria</taxon>
        <taxon>Bacillati</taxon>
        <taxon>Bacillota</taxon>
        <taxon>Clostridia</taxon>
        <taxon>Lachnospirales</taxon>
        <taxon>Lachnospiraceae</taxon>
        <taxon>Cuneatibacter</taxon>
    </lineage>
</organism>
<proteinExistence type="inferred from homology"/>
<dbReference type="GO" id="GO:0005507">
    <property type="term" value="F:copper ion binding"/>
    <property type="evidence" value="ECO:0007669"/>
    <property type="project" value="TreeGrafter"/>
</dbReference>
<keyword evidence="6" id="KW-0378">Hydrolase</keyword>
<evidence type="ECO:0000256" key="2">
    <source>
        <dbReference type="ARBA" id="ARBA00003215"/>
    </source>
</evidence>
<dbReference type="GO" id="GO:0016787">
    <property type="term" value="F:hydrolase activity"/>
    <property type="evidence" value="ECO:0007669"/>
    <property type="project" value="UniProtKB-KW"/>
</dbReference>
<dbReference type="AlphaFoldDB" id="A0A4V2F827"/>
<gene>
    <name evidence="12" type="ORF">EV209_0057</name>
</gene>
<comment type="catalytic activity">
    <reaction evidence="9">
        <text>adenosine + phosphate = alpha-D-ribose 1-phosphate + adenine</text>
        <dbReference type="Rhea" id="RHEA:27642"/>
        <dbReference type="ChEBI" id="CHEBI:16335"/>
        <dbReference type="ChEBI" id="CHEBI:16708"/>
        <dbReference type="ChEBI" id="CHEBI:43474"/>
        <dbReference type="ChEBI" id="CHEBI:57720"/>
        <dbReference type="EC" id="2.4.2.1"/>
    </reaction>
    <physiologicalReaction direction="left-to-right" evidence="9">
        <dbReference type="Rhea" id="RHEA:27643"/>
    </physiologicalReaction>
</comment>
<sequence>MLEELNWINRRGSDQKEIVLKYGGGVPYFQFPLLDQTGMVNHCFSTRLGGVSTGCYESMNLSPSKADSPENVRENYRRLCEAIGVDLKKTVLSRQTHTTVVRKVAVEDCGKGLFRQRDYDNVDGLMTDIPGIVLVTFYADCVPLYFLDPVHRAAAVSHSGWKGTAAAMGARTLEAMNQAYGTRPEDVLACIGPSICQDCYEVGEEVAEYFPQEYLKKNSRGRWQLDLWQANRGVLLQAGILPEHLAVTDVCTRCNPHLFYSHRIMGENRGIQAAVISLREM</sequence>
<dbReference type="PANTHER" id="PTHR30616">
    <property type="entry name" value="UNCHARACTERIZED PROTEIN YFIH"/>
    <property type="match status" value="1"/>
</dbReference>
<evidence type="ECO:0000256" key="3">
    <source>
        <dbReference type="ARBA" id="ARBA00007353"/>
    </source>
</evidence>
<evidence type="ECO:0000256" key="4">
    <source>
        <dbReference type="ARBA" id="ARBA00022679"/>
    </source>
</evidence>
<name>A0A4V2F827_9FIRM</name>
<evidence type="ECO:0000256" key="9">
    <source>
        <dbReference type="ARBA" id="ARBA00048968"/>
    </source>
</evidence>
<evidence type="ECO:0000256" key="1">
    <source>
        <dbReference type="ARBA" id="ARBA00000553"/>
    </source>
</evidence>
<evidence type="ECO:0000256" key="11">
    <source>
        <dbReference type="RuleBase" id="RU361274"/>
    </source>
</evidence>
<comment type="catalytic activity">
    <reaction evidence="10">
        <text>S-methyl-5'-thioadenosine + phosphate = 5-(methylsulfanyl)-alpha-D-ribose 1-phosphate + adenine</text>
        <dbReference type="Rhea" id="RHEA:11852"/>
        <dbReference type="ChEBI" id="CHEBI:16708"/>
        <dbReference type="ChEBI" id="CHEBI:17509"/>
        <dbReference type="ChEBI" id="CHEBI:43474"/>
        <dbReference type="ChEBI" id="CHEBI:58533"/>
        <dbReference type="EC" id="2.4.2.28"/>
    </reaction>
    <physiologicalReaction direction="left-to-right" evidence="10">
        <dbReference type="Rhea" id="RHEA:11853"/>
    </physiologicalReaction>
</comment>
<keyword evidence="4" id="KW-0808">Transferase</keyword>
<dbReference type="Gene3D" id="3.60.140.10">
    <property type="entry name" value="CNF1/YfiH-like putative cysteine hydrolases"/>
    <property type="match status" value="1"/>
</dbReference>
<dbReference type="InterPro" id="IPR038371">
    <property type="entry name" value="Cu_polyphenol_OxRdtase_sf"/>
</dbReference>
<evidence type="ECO:0000256" key="8">
    <source>
        <dbReference type="ARBA" id="ARBA00047989"/>
    </source>
</evidence>
<dbReference type="GO" id="GO:0017061">
    <property type="term" value="F:S-methyl-5-thioadenosine phosphorylase activity"/>
    <property type="evidence" value="ECO:0007669"/>
    <property type="project" value="UniProtKB-EC"/>
</dbReference>
<dbReference type="EMBL" id="SGXF01000001">
    <property type="protein sequence ID" value="RZT01957.1"/>
    <property type="molecule type" value="Genomic_DNA"/>
</dbReference>
<evidence type="ECO:0000256" key="6">
    <source>
        <dbReference type="ARBA" id="ARBA00022801"/>
    </source>
</evidence>
<comment type="catalytic activity">
    <reaction evidence="8">
        <text>adenosine + H2O + H(+) = inosine + NH4(+)</text>
        <dbReference type="Rhea" id="RHEA:24408"/>
        <dbReference type="ChEBI" id="CHEBI:15377"/>
        <dbReference type="ChEBI" id="CHEBI:15378"/>
        <dbReference type="ChEBI" id="CHEBI:16335"/>
        <dbReference type="ChEBI" id="CHEBI:17596"/>
        <dbReference type="ChEBI" id="CHEBI:28938"/>
        <dbReference type="EC" id="3.5.4.4"/>
    </reaction>
    <physiologicalReaction direction="left-to-right" evidence="8">
        <dbReference type="Rhea" id="RHEA:24409"/>
    </physiologicalReaction>
</comment>
<keyword evidence="5" id="KW-0479">Metal-binding</keyword>